<dbReference type="OrthoDB" id="9790057at2"/>
<feature type="signal peptide" evidence="1">
    <location>
        <begin position="1"/>
        <end position="21"/>
    </location>
</feature>
<organism evidence="3 4">
    <name type="scientific">Dinghuibacter silviterrae</name>
    <dbReference type="NCBI Taxonomy" id="1539049"/>
    <lineage>
        <taxon>Bacteria</taxon>
        <taxon>Pseudomonadati</taxon>
        <taxon>Bacteroidota</taxon>
        <taxon>Chitinophagia</taxon>
        <taxon>Chitinophagales</taxon>
        <taxon>Chitinophagaceae</taxon>
        <taxon>Dinghuibacter</taxon>
    </lineage>
</organism>
<evidence type="ECO:0000313" key="4">
    <source>
        <dbReference type="Proteomes" id="UP000294498"/>
    </source>
</evidence>
<dbReference type="AlphaFoldDB" id="A0A4R8DS36"/>
<evidence type="ECO:0000256" key="1">
    <source>
        <dbReference type="SAM" id="SignalP"/>
    </source>
</evidence>
<dbReference type="Proteomes" id="UP000294498">
    <property type="component" value="Unassembled WGS sequence"/>
</dbReference>
<dbReference type="InterPro" id="IPR051532">
    <property type="entry name" value="Ester_Hydrolysis_Enzymes"/>
</dbReference>
<dbReference type="PANTHER" id="PTHR30383:SF5">
    <property type="entry name" value="SGNH HYDROLASE-TYPE ESTERASE DOMAIN-CONTAINING PROTEIN"/>
    <property type="match status" value="1"/>
</dbReference>
<dbReference type="SUPFAM" id="SSF52266">
    <property type="entry name" value="SGNH hydrolase"/>
    <property type="match status" value="1"/>
</dbReference>
<gene>
    <name evidence="3" type="ORF">EDB95_0967</name>
</gene>
<dbReference type="EMBL" id="SODV01000001">
    <property type="protein sequence ID" value="TDW99950.1"/>
    <property type="molecule type" value="Genomic_DNA"/>
</dbReference>
<proteinExistence type="predicted"/>
<keyword evidence="1" id="KW-0732">Signal</keyword>
<dbReference type="InterPro" id="IPR013830">
    <property type="entry name" value="SGNH_hydro"/>
</dbReference>
<sequence length="219" mass="24652">MRCLKVILLFLLAGAALNTKAQEKPAFWNDIQAFKAQDSVQPPPQNAILFIGSSSFTKWTDVASYFPGYTILNRGFGGSTLPDVTRYVDDIVTPYHPKEIVIYCGENDIAAGLDSKVVADRFKDLFTAIRTRFPSVPIGFISMKPSPSRVQFRHLLTQGNQIIKNFLYTQQNTFYVNVFDLMLDASGNYRPDLFQSDMLHMTAAGYAIWAKAITPYLMK</sequence>
<dbReference type="InterPro" id="IPR036514">
    <property type="entry name" value="SGNH_hydro_sf"/>
</dbReference>
<name>A0A4R8DS36_9BACT</name>
<comment type="caution">
    <text evidence="3">The sequence shown here is derived from an EMBL/GenBank/DDBJ whole genome shotgun (WGS) entry which is preliminary data.</text>
</comment>
<accession>A0A4R8DS36</accession>
<dbReference type="GO" id="GO:0004622">
    <property type="term" value="F:phosphatidylcholine lysophospholipase activity"/>
    <property type="evidence" value="ECO:0007669"/>
    <property type="project" value="TreeGrafter"/>
</dbReference>
<reference evidence="3 4" key="1">
    <citation type="submission" date="2019-03" db="EMBL/GenBank/DDBJ databases">
        <title>Genomic Encyclopedia of Type Strains, Phase IV (KMG-IV): sequencing the most valuable type-strain genomes for metagenomic binning, comparative biology and taxonomic classification.</title>
        <authorList>
            <person name="Goeker M."/>
        </authorList>
    </citation>
    <scope>NUCLEOTIDE SEQUENCE [LARGE SCALE GENOMIC DNA]</scope>
    <source>
        <strain evidence="3 4">DSM 100059</strain>
    </source>
</reference>
<dbReference type="Pfam" id="PF13472">
    <property type="entry name" value="Lipase_GDSL_2"/>
    <property type="match status" value="1"/>
</dbReference>
<evidence type="ECO:0000259" key="2">
    <source>
        <dbReference type="Pfam" id="PF13472"/>
    </source>
</evidence>
<evidence type="ECO:0000313" key="3">
    <source>
        <dbReference type="EMBL" id="TDW99950.1"/>
    </source>
</evidence>
<keyword evidence="4" id="KW-1185">Reference proteome</keyword>
<dbReference type="PANTHER" id="PTHR30383">
    <property type="entry name" value="THIOESTERASE 1/PROTEASE 1/LYSOPHOSPHOLIPASE L1"/>
    <property type="match status" value="1"/>
</dbReference>
<feature type="chain" id="PRO_5020836672" evidence="1">
    <location>
        <begin position="22"/>
        <end position="219"/>
    </location>
</feature>
<feature type="domain" description="SGNH hydrolase-type esterase" evidence="2">
    <location>
        <begin position="60"/>
        <end position="208"/>
    </location>
</feature>
<dbReference type="Gene3D" id="3.40.50.1110">
    <property type="entry name" value="SGNH hydrolase"/>
    <property type="match status" value="1"/>
</dbReference>
<dbReference type="RefSeq" id="WP_133991089.1">
    <property type="nucleotide sequence ID" value="NZ_SODV01000001.1"/>
</dbReference>
<protein>
    <submittedName>
        <fullName evidence="3">Lysophospholipase L1-like esterase</fullName>
    </submittedName>
</protein>